<dbReference type="EMBL" id="MT142508">
    <property type="protein sequence ID" value="QJA83344.1"/>
    <property type="molecule type" value="Genomic_DNA"/>
</dbReference>
<dbReference type="GO" id="GO:0003688">
    <property type="term" value="F:DNA replication origin binding"/>
    <property type="evidence" value="ECO:0007669"/>
    <property type="project" value="InterPro"/>
</dbReference>
<evidence type="ECO:0000313" key="5">
    <source>
        <dbReference type="EMBL" id="QJA83344.1"/>
    </source>
</evidence>
<dbReference type="Pfam" id="PF02399">
    <property type="entry name" value="Herpes_ori_bp"/>
    <property type="match status" value="1"/>
</dbReference>
<evidence type="ECO:0000259" key="3">
    <source>
        <dbReference type="Pfam" id="PF13362"/>
    </source>
</evidence>
<dbReference type="CDD" id="cd01029">
    <property type="entry name" value="TOPRIM_primases"/>
    <property type="match status" value="1"/>
</dbReference>
<dbReference type="Pfam" id="PF13362">
    <property type="entry name" value="Toprim_3"/>
    <property type="match status" value="1"/>
</dbReference>
<organism evidence="4">
    <name type="scientific">viral metagenome</name>
    <dbReference type="NCBI Taxonomy" id="1070528"/>
    <lineage>
        <taxon>unclassified sequences</taxon>
        <taxon>metagenomes</taxon>
        <taxon>organismal metagenomes</taxon>
    </lineage>
</organism>
<accession>A0A6M3J641</accession>
<dbReference type="InterPro" id="IPR027417">
    <property type="entry name" value="P-loop_NTPase"/>
</dbReference>
<dbReference type="GO" id="GO:0005524">
    <property type="term" value="F:ATP binding"/>
    <property type="evidence" value="ECO:0007669"/>
    <property type="project" value="InterPro"/>
</dbReference>
<reference evidence="4" key="1">
    <citation type="submission" date="2020-03" db="EMBL/GenBank/DDBJ databases">
        <title>The deep terrestrial virosphere.</title>
        <authorList>
            <person name="Holmfeldt K."/>
            <person name="Nilsson E."/>
            <person name="Simone D."/>
            <person name="Lopez-Fernandez M."/>
            <person name="Wu X."/>
            <person name="de Brujin I."/>
            <person name="Lundin D."/>
            <person name="Andersson A."/>
            <person name="Bertilsson S."/>
            <person name="Dopson M."/>
        </authorList>
    </citation>
    <scope>NUCLEOTIDE SEQUENCE</scope>
    <source>
        <strain evidence="5">MM415A00294</strain>
        <strain evidence="4">MM415B00522</strain>
    </source>
</reference>
<dbReference type="InterPro" id="IPR003450">
    <property type="entry name" value="Replication_origin-bd"/>
</dbReference>
<evidence type="ECO:0000259" key="2">
    <source>
        <dbReference type="Pfam" id="PF02399"/>
    </source>
</evidence>
<feature type="domain" description="Replication origin-binding protein" evidence="2">
    <location>
        <begin position="496"/>
        <end position="675"/>
    </location>
</feature>
<dbReference type="GO" id="GO:0016853">
    <property type="term" value="F:isomerase activity"/>
    <property type="evidence" value="ECO:0007669"/>
    <property type="project" value="UniProtKB-KW"/>
</dbReference>
<dbReference type="InterPro" id="IPR049996">
    <property type="entry name" value="Slr7037-like"/>
</dbReference>
<dbReference type="InterPro" id="IPR006171">
    <property type="entry name" value="TOPRIM_dom"/>
</dbReference>
<feature type="region of interest" description="Disordered" evidence="1">
    <location>
        <begin position="123"/>
        <end position="158"/>
    </location>
</feature>
<protein>
    <submittedName>
        <fullName evidence="4">Putative DNA topoisomerase-primase</fullName>
    </submittedName>
</protein>
<dbReference type="InterPro" id="IPR034154">
    <property type="entry name" value="TOPRIM_DnaG/twinkle"/>
</dbReference>
<sequence>MTNKKPSLIEFYQTRFNSDPYALLDFFSAEVSDAAAEVKVDWQKIASDIVLDDKKMRGKIPVTEKSYTGKVAVYGSIKTTRSGIAYPHIAFHTAKDGGHASSFNGYAELLELYKREQGVEVDAETVSTRKREQDEKRKARETRQAAKAEKDQKDRARRHAEHCAYQESFCTGATKQLYRNTVEHLGDEDGSAPYFVRKRISDIVSAGVIHLVRMRDRDGEFTAIELHNVHGDYLGLQRLYDNFKKYTVAVDDHQFDGAHCVIGNLELAEQAYITEGFATSASVWLATEGKLPVIVAMNADNLKKVIADYRKHHPELRLINAADNDAFKPHAGNKGLITALELNKTTGVRAVYPIFDDLDCSGQPTDFNDLHCLAGLEEVARQIKAKTNRLAASSHYFDYCLQRLKFAGTNTATEEALKAASAGMLLCPIVHSTQDIGMLIDMAVPKTVQYNRFKVQSRILWLAKGKLSRAKGLRSFTPQALNSPDVNYIQLAGEVAEHGNVTLPTSVLDMVESLQGCIIVRSPMGSGKTENLIRPVMQNAVKAAYLAHRISLIGDASNRLQIANYQDTMSSEIPYISHMACCVNSIINPKFSNADGLNWFATVDTLCIDEASQVVRHTANGPVDNPVRVMDGLVSAIRASNRILLCDADANDSLIDFCRMARPGEPIHVIEVTGNCNHISALHTDIDSAFGEVIRLAHDGQRVLVANDSAKDGKKMAEVLRQTVKDAKVLHVHKDSKADSDVEAFLASPNTECAKYDVIIYSPAISSGVSITSAHFDHHVSIFHGVVPPTDAVQMMRRDRTARRYVIGIGINTTQRETDREAIYRGLVAADEFTVDFEETDEEIILRRQKTIFDEVRLASIAEENKARNDFANNLLLILIAEGYQVSKLSTCDEEVAVARKLKKWGKQIVEQKRFELVMAQVTPDEETFQRLSRSELRSEAESAQIDRYQIETQLLVEDIDPEIIAFYDDMGLKKVAALELLQSTEAEAAAYDRVQIKNKVVITKHNYKKVARHLYRAIFSTLGVNPDTGEGEFTHNECRAAMAETLKDKAAIELYNALRIGPHANPHSLPKDATTWIKGVMARFGLTICKRKTGGKNRLYINSSNWDYMASIVNRRRENGISSLQIHDQAAPAPLRPAAGLNAPAIPAEAFGGEACAGRDSLQSEVINTDGKYPHVKDRVIRIVSKFISDTEIPTEFAIAQLSRQDFEDIDGGRISRGELVDLLRQRYHERKARLIVNARH</sequence>
<evidence type="ECO:0000256" key="1">
    <source>
        <dbReference type="SAM" id="MobiDB-lite"/>
    </source>
</evidence>
<gene>
    <name evidence="5" type="ORF">MM415A00294_0042</name>
    <name evidence="4" type="ORF">MM415B00522_0042</name>
</gene>
<dbReference type="GO" id="GO:0006260">
    <property type="term" value="P:DNA replication"/>
    <property type="evidence" value="ECO:0007669"/>
    <property type="project" value="InterPro"/>
</dbReference>
<name>A0A6M3J641_9ZZZZ</name>
<dbReference type="AlphaFoldDB" id="A0A6M3J641"/>
<feature type="compositionally biased region" description="Basic and acidic residues" evidence="1">
    <location>
        <begin position="127"/>
        <end position="154"/>
    </location>
</feature>
<evidence type="ECO:0000313" key="4">
    <source>
        <dbReference type="EMBL" id="QJA64332.1"/>
    </source>
</evidence>
<keyword evidence="4" id="KW-0413">Isomerase</keyword>
<feature type="domain" description="Toprim" evidence="3">
    <location>
        <begin position="271"/>
        <end position="375"/>
    </location>
</feature>
<proteinExistence type="predicted"/>
<dbReference type="SUPFAM" id="SSF52540">
    <property type="entry name" value="P-loop containing nucleoside triphosphate hydrolases"/>
    <property type="match status" value="1"/>
</dbReference>
<dbReference type="NCBIfam" id="NF042913">
    <property type="entry name" value="CyRepA1"/>
    <property type="match status" value="1"/>
</dbReference>
<dbReference type="EMBL" id="MT141517">
    <property type="protein sequence ID" value="QJA64332.1"/>
    <property type="molecule type" value="Genomic_DNA"/>
</dbReference>